<feature type="region of interest" description="Disordered" evidence="1">
    <location>
        <begin position="222"/>
        <end position="243"/>
    </location>
</feature>
<evidence type="ECO:0000313" key="2">
    <source>
        <dbReference type="EMBL" id="CAH2040075.1"/>
    </source>
</evidence>
<dbReference type="PANTHER" id="PTHR20875:SF0">
    <property type="entry name" value="GH12158P"/>
    <property type="match status" value="1"/>
</dbReference>
<dbReference type="Gene3D" id="1.10.238.10">
    <property type="entry name" value="EF-hand"/>
    <property type="match status" value="1"/>
</dbReference>
<dbReference type="SUPFAM" id="SSF47473">
    <property type="entry name" value="EF-hand"/>
    <property type="match status" value="1"/>
</dbReference>
<reference evidence="2" key="1">
    <citation type="submission" date="2022-03" db="EMBL/GenBank/DDBJ databases">
        <authorList>
            <person name="Martin H S."/>
        </authorList>
    </citation>
    <scope>NUCLEOTIDE SEQUENCE</scope>
</reference>
<organism evidence="2 3">
    <name type="scientific">Iphiclides podalirius</name>
    <name type="common">scarce swallowtail</name>
    <dbReference type="NCBI Taxonomy" id="110791"/>
    <lineage>
        <taxon>Eukaryota</taxon>
        <taxon>Metazoa</taxon>
        <taxon>Ecdysozoa</taxon>
        <taxon>Arthropoda</taxon>
        <taxon>Hexapoda</taxon>
        <taxon>Insecta</taxon>
        <taxon>Pterygota</taxon>
        <taxon>Neoptera</taxon>
        <taxon>Endopterygota</taxon>
        <taxon>Lepidoptera</taxon>
        <taxon>Glossata</taxon>
        <taxon>Ditrysia</taxon>
        <taxon>Papilionoidea</taxon>
        <taxon>Papilionidae</taxon>
        <taxon>Papilioninae</taxon>
        <taxon>Iphiclides</taxon>
    </lineage>
</organism>
<name>A0ABN8HVK5_9NEOP</name>
<dbReference type="Proteomes" id="UP000837857">
    <property type="component" value="Chromosome 12"/>
</dbReference>
<gene>
    <name evidence="2" type="ORF">IPOD504_LOCUS2258</name>
</gene>
<keyword evidence="3" id="KW-1185">Reference proteome</keyword>
<dbReference type="PANTHER" id="PTHR20875">
    <property type="entry name" value="EF-HAND CALCIUM-BINDING DOMAIN-CONTAINING PROTEIN 6-RELATED"/>
    <property type="match status" value="1"/>
</dbReference>
<evidence type="ECO:0000313" key="3">
    <source>
        <dbReference type="Proteomes" id="UP000837857"/>
    </source>
</evidence>
<dbReference type="InterPro" id="IPR011992">
    <property type="entry name" value="EF-hand-dom_pair"/>
</dbReference>
<feature type="compositionally biased region" description="Pro residues" evidence="1">
    <location>
        <begin position="230"/>
        <end position="241"/>
    </location>
</feature>
<dbReference type="EMBL" id="OW152824">
    <property type="protein sequence ID" value="CAH2040075.1"/>
    <property type="molecule type" value="Genomic_DNA"/>
</dbReference>
<accession>A0ABN8HVK5</accession>
<feature type="non-terminal residue" evidence="2">
    <location>
        <position position="277"/>
    </location>
</feature>
<proteinExistence type="predicted"/>
<evidence type="ECO:0000256" key="1">
    <source>
        <dbReference type="SAM" id="MobiDB-lite"/>
    </source>
</evidence>
<evidence type="ECO:0008006" key="4">
    <source>
        <dbReference type="Google" id="ProtNLM"/>
    </source>
</evidence>
<protein>
    <recommendedName>
        <fullName evidence="4">EF-hand domain-containing protein</fullName>
    </recommendedName>
</protein>
<sequence>MVYSCVNEPVHCDRAELRSLLLAQDYDPLNSGRIGRRQFRRALDSMGLGSILSDAEAACVLRHYTDPNDDERVCWRTFEDDCDQAGHKISLDVYNHGDYRHVLREAVFTIKELEKHPDVRPGAMAAALAELPPPGSATEGQLGGQELDLAEAALLRIRAACNQRAVDLRPIFGDYDPAVRSALSRAGVLPPPRQLRALELRYLDDCGFNFFSLLGDLEEHPEESAVVGRAPPPSSAPPPSAHPDHTDIVQILAKIKGKVQFVDNCRAGFRIQLGASC</sequence>
<dbReference type="InterPro" id="IPR052603">
    <property type="entry name" value="EFCB6"/>
</dbReference>